<keyword evidence="4" id="KW-0808">Transferase</keyword>
<dbReference type="Pfam" id="PF13185">
    <property type="entry name" value="GAF_2"/>
    <property type="match status" value="1"/>
</dbReference>
<keyword evidence="10" id="KW-1185">Reference proteome</keyword>
<dbReference type="InterPro" id="IPR036890">
    <property type="entry name" value="HATPase_C_sf"/>
</dbReference>
<dbReference type="EMBL" id="LN890655">
    <property type="protein sequence ID" value="CUS02917.2"/>
    <property type="molecule type" value="Genomic_DNA"/>
</dbReference>
<dbReference type="SUPFAM" id="SSF55781">
    <property type="entry name" value="GAF domain-like"/>
    <property type="match status" value="2"/>
</dbReference>
<name>A0A170PF21_9CHLR</name>
<dbReference type="GO" id="GO:0004673">
    <property type="term" value="F:protein histidine kinase activity"/>
    <property type="evidence" value="ECO:0007669"/>
    <property type="project" value="UniProtKB-EC"/>
</dbReference>
<sequence>MERHADDGPQRLPALAALRAIARSLSAAWDLDTTLDLIARKTTEVMGVESCTIYLLDTDGATLRLRASTGLSPQALGRATLQVGEGMTGLAVAENRPVFAADAQHDPHFKWLDDTEEMRFRSLLAAPLVLEDRPIGALNVQTVEPRHYTAGEIELLALISDLAAGALAKAQLYDRQRRQLDDLRTLAQVSEAITSPQYLDDILAVVTELAARTVGASACAIYLREMGDDPADSDPPLLAHPPRAELDSTPLDPVLLAEVARGGRPLYVAQLAGSGAALLAVPLSVQERVIGVLACLGPPGHAFSESQEALLTTLANQTALAIENARLVTSAAVVREMHHRIKNNLQTVAMLMQLQLPEADRLETRQVLLTNIHRIRSIAAVHEILSDQGFRLVNVKAVLERIAQTTMTGMARPDQPVRIAVRGDNLQLPSRAATAVAVVVNELIQNSLEHAFVGRAAGRIDIALARTPDALMILVRDDGVGLPDELEHNLGLEIAQALVVEDLQGELQFNRLPGGAEVCIRLPRAAEG</sequence>
<dbReference type="GO" id="GO:0005524">
    <property type="term" value="F:ATP binding"/>
    <property type="evidence" value="ECO:0007669"/>
    <property type="project" value="UniProtKB-KW"/>
</dbReference>
<dbReference type="AlphaFoldDB" id="A0A170PF21"/>
<dbReference type="InterPro" id="IPR003018">
    <property type="entry name" value="GAF"/>
</dbReference>
<dbReference type="SMART" id="SM00387">
    <property type="entry name" value="HATPase_c"/>
    <property type="match status" value="1"/>
</dbReference>
<proteinExistence type="predicted"/>
<dbReference type="OrthoDB" id="9767435at2"/>
<dbReference type="Pfam" id="PF01590">
    <property type="entry name" value="GAF"/>
    <property type="match status" value="1"/>
</dbReference>
<accession>A0A170PF21</accession>
<keyword evidence="6 9" id="KW-0418">Kinase</keyword>
<evidence type="ECO:0000313" key="10">
    <source>
        <dbReference type="Proteomes" id="UP000215027"/>
    </source>
</evidence>
<keyword evidence="3" id="KW-0597">Phosphoprotein</keyword>
<dbReference type="PANTHER" id="PTHR41523">
    <property type="entry name" value="TWO-COMPONENT SYSTEM SENSOR PROTEIN"/>
    <property type="match status" value="1"/>
</dbReference>
<dbReference type="InterPro" id="IPR005467">
    <property type="entry name" value="His_kinase_dom"/>
</dbReference>
<dbReference type="SUPFAM" id="SSF55874">
    <property type="entry name" value="ATPase domain of HSP90 chaperone/DNA topoisomerase II/histidine kinase"/>
    <property type="match status" value="1"/>
</dbReference>
<dbReference type="InterPro" id="IPR011495">
    <property type="entry name" value="Sig_transdc_His_kin_sub2_dim/P"/>
</dbReference>
<dbReference type="PANTHER" id="PTHR41523:SF8">
    <property type="entry name" value="ETHYLENE RESPONSE SENSOR PROTEIN"/>
    <property type="match status" value="1"/>
</dbReference>
<evidence type="ECO:0000256" key="4">
    <source>
        <dbReference type="ARBA" id="ARBA00022679"/>
    </source>
</evidence>
<dbReference type="PROSITE" id="PS50109">
    <property type="entry name" value="HIS_KIN"/>
    <property type="match status" value="1"/>
</dbReference>
<dbReference type="KEGG" id="pbf:CFX0092_A1039"/>
<dbReference type="EC" id="2.7.13.3" evidence="2"/>
<dbReference type="RefSeq" id="WP_095042482.1">
    <property type="nucleotide sequence ID" value="NZ_LN890655.1"/>
</dbReference>
<dbReference type="Gene3D" id="3.30.450.40">
    <property type="match status" value="2"/>
</dbReference>
<evidence type="ECO:0000256" key="3">
    <source>
        <dbReference type="ARBA" id="ARBA00022553"/>
    </source>
</evidence>
<dbReference type="InterPro" id="IPR011102">
    <property type="entry name" value="Sig_transdc_His_kinase_HWE"/>
</dbReference>
<evidence type="ECO:0000256" key="5">
    <source>
        <dbReference type="ARBA" id="ARBA00022741"/>
    </source>
</evidence>
<evidence type="ECO:0000256" key="1">
    <source>
        <dbReference type="ARBA" id="ARBA00000085"/>
    </source>
</evidence>
<organism evidence="9 10">
    <name type="scientific">Candidatus Promineifilum breve</name>
    <dbReference type="NCBI Taxonomy" id="1806508"/>
    <lineage>
        <taxon>Bacteria</taxon>
        <taxon>Bacillati</taxon>
        <taxon>Chloroflexota</taxon>
        <taxon>Ardenticatenia</taxon>
        <taxon>Candidatus Promineifilales</taxon>
        <taxon>Candidatus Promineifilaceae</taxon>
        <taxon>Candidatus Promineifilum</taxon>
    </lineage>
</organism>
<comment type="catalytic activity">
    <reaction evidence="1">
        <text>ATP + protein L-histidine = ADP + protein N-phospho-L-histidine.</text>
        <dbReference type="EC" id="2.7.13.3"/>
    </reaction>
</comment>
<gene>
    <name evidence="9" type="ORF">CFX0092_A1039</name>
</gene>
<feature type="domain" description="Histidine kinase" evidence="8">
    <location>
        <begin position="336"/>
        <end position="526"/>
    </location>
</feature>
<dbReference type="Pfam" id="PF07568">
    <property type="entry name" value="HisKA_2"/>
    <property type="match status" value="1"/>
</dbReference>
<evidence type="ECO:0000259" key="8">
    <source>
        <dbReference type="PROSITE" id="PS50109"/>
    </source>
</evidence>
<dbReference type="Pfam" id="PF02518">
    <property type="entry name" value="HATPase_c"/>
    <property type="match status" value="1"/>
</dbReference>
<dbReference type="Proteomes" id="UP000215027">
    <property type="component" value="Chromosome I"/>
</dbReference>
<evidence type="ECO:0000256" key="7">
    <source>
        <dbReference type="ARBA" id="ARBA00022840"/>
    </source>
</evidence>
<keyword evidence="5" id="KW-0547">Nucleotide-binding</keyword>
<dbReference type="SMART" id="SM00065">
    <property type="entry name" value="GAF"/>
    <property type="match status" value="2"/>
</dbReference>
<dbReference type="InterPro" id="IPR003594">
    <property type="entry name" value="HATPase_dom"/>
</dbReference>
<reference evidence="9" key="1">
    <citation type="submission" date="2016-01" db="EMBL/GenBank/DDBJ databases">
        <authorList>
            <person name="Mcilroy J.S."/>
            <person name="Karst M S."/>
            <person name="Albertsen M."/>
        </authorList>
    </citation>
    <scope>NUCLEOTIDE SEQUENCE</scope>
    <source>
        <strain evidence="9">Cfx-K</strain>
    </source>
</reference>
<dbReference type="Gene3D" id="3.30.565.10">
    <property type="entry name" value="Histidine kinase-like ATPase, C-terminal domain"/>
    <property type="match status" value="1"/>
</dbReference>
<evidence type="ECO:0000313" key="9">
    <source>
        <dbReference type="EMBL" id="CUS02917.2"/>
    </source>
</evidence>
<protein>
    <recommendedName>
        <fullName evidence="2">histidine kinase</fullName>
        <ecNumber evidence="2">2.7.13.3</ecNumber>
    </recommendedName>
</protein>
<keyword evidence="7" id="KW-0067">ATP-binding</keyword>
<evidence type="ECO:0000256" key="2">
    <source>
        <dbReference type="ARBA" id="ARBA00012438"/>
    </source>
</evidence>
<dbReference type="SMART" id="SM00911">
    <property type="entry name" value="HWE_HK"/>
    <property type="match status" value="1"/>
</dbReference>
<evidence type="ECO:0000256" key="6">
    <source>
        <dbReference type="ARBA" id="ARBA00022777"/>
    </source>
</evidence>
<dbReference type="InterPro" id="IPR029016">
    <property type="entry name" value="GAF-like_dom_sf"/>
</dbReference>